<evidence type="ECO:0008006" key="4">
    <source>
        <dbReference type="Google" id="ProtNLM"/>
    </source>
</evidence>
<dbReference type="EMBL" id="OZ075114">
    <property type="protein sequence ID" value="CAL5057109.1"/>
    <property type="molecule type" value="Genomic_DNA"/>
</dbReference>
<dbReference type="AlphaFoldDB" id="A0ABC9EI94"/>
<accession>A0ABC9EI94</accession>
<dbReference type="Proteomes" id="UP001497457">
    <property type="component" value="Chromosome 3rd"/>
</dbReference>
<dbReference type="PANTHER" id="PTHR33994">
    <property type="entry name" value="OS04G0515000 PROTEIN"/>
    <property type="match status" value="1"/>
</dbReference>
<gene>
    <name evidence="1" type="ORF">URODEC1_LOCUS75636</name>
    <name evidence="2" type="ORF">URODEC1_LOCUS95449</name>
</gene>
<reference evidence="2" key="1">
    <citation type="submission" date="2024-10" db="EMBL/GenBank/DDBJ databases">
        <authorList>
            <person name="Ryan C."/>
        </authorList>
    </citation>
    <scope>NUCLEOTIDE SEQUENCE [LARGE SCALE GENOMIC DNA]</scope>
</reference>
<evidence type="ECO:0000313" key="3">
    <source>
        <dbReference type="Proteomes" id="UP001497457"/>
    </source>
</evidence>
<proteinExistence type="predicted"/>
<dbReference type="EMBL" id="OZ075113">
    <property type="protein sequence ID" value="CAL5020870.1"/>
    <property type="molecule type" value="Genomic_DNA"/>
</dbReference>
<dbReference type="PANTHER" id="PTHR33994:SF25">
    <property type="entry name" value="OS02G0619200 PROTEIN"/>
    <property type="match status" value="1"/>
</dbReference>
<sequence length="213" mass="22397">MIGFIGGHTIEAKTMAQGEDDSCVSSVIFVVLVVLCLVVALNDPVYHVGIDAVAGLNPATDLFQPTLHPEFDLRVRVDKGLLWGHGDGCLELGSTVAVSYRRVPLAAAAVPSRLCPEAGAGSVPVVARGSGVRVPGSVRDALARELWRGIGAPGFEITLTVPHQQQQGRWKVVSCRAKVGNAAALRADCAVSVVEEKWTFQKAAPDAPQIAAE</sequence>
<dbReference type="Proteomes" id="UP001497457">
    <property type="component" value="Chromosome 4rd"/>
</dbReference>
<evidence type="ECO:0000313" key="2">
    <source>
        <dbReference type="EMBL" id="CAL5057109.1"/>
    </source>
</evidence>
<evidence type="ECO:0000313" key="1">
    <source>
        <dbReference type="EMBL" id="CAL5020870.1"/>
    </source>
</evidence>
<protein>
    <recommendedName>
        <fullName evidence="4">Late embryogenesis abundant protein LEA-2 subgroup domain-containing protein</fullName>
    </recommendedName>
</protein>
<keyword evidence="3" id="KW-1185">Reference proteome</keyword>
<name>A0ABC9EI94_9POAL</name>
<organism evidence="2 3">
    <name type="scientific">Urochloa decumbens</name>
    <dbReference type="NCBI Taxonomy" id="240449"/>
    <lineage>
        <taxon>Eukaryota</taxon>
        <taxon>Viridiplantae</taxon>
        <taxon>Streptophyta</taxon>
        <taxon>Embryophyta</taxon>
        <taxon>Tracheophyta</taxon>
        <taxon>Spermatophyta</taxon>
        <taxon>Magnoliopsida</taxon>
        <taxon>Liliopsida</taxon>
        <taxon>Poales</taxon>
        <taxon>Poaceae</taxon>
        <taxon>PACMAD clade</taxon>
        <taxon>Panicoideae</taxon>
        <taxon>Panicodae</taxon>
        <taxon>Paniceae</taxon>
        <taxon>Melinidinae</taxon>
        <taxon>Urochloa</taxon>
    </lineage>
</organism>